<dbReference type="PANTHER" id="PTHR21557:SF2">
    <property type="entry name" value="CORDON-BLEU PROTEIN-LIKE 1"/>
    <property type="match status" value="1"/>
</dbReference>
<name>A0A8C0WRZ8_CASCN</name>
<reference evidence="2" key="1">
    <citation type="submission" date="2023-09" db="UniProtKB">
        <authorList>
            <consortium name="Ensembl"/>
        </authorList>
    </citation>
    <scope>IDENTIFICATION</scope>
</reference>
<organism evidence="2">
    <name type="scientific">Castor canadensis</name>
    <name type="common">American beaver</name>
    <dbReference type="NCBI Taxonomy" id="51338"/>
    <lineage>
        <taxon>Eukaryota</taxon>
        <taxon>Metazoa</taxon>
        <taxon>Chordata</taxon>
        <taxon>Craniata</taxon>
        <taxon>Vertebrata</taxon>
        <taxon>Euteleostomi</taxon>
        <taxon>Mammalia</taxon>
        <taxon>Eutheria</taxon>
        <taxon>Euarchontoglires</taxon>
        <taxon>Glires</taxon>
        <taxon>Rodentia</taxon>
        <taxon>Castorimorpha</taxon>
        <taxon>Castoridae</taxon>
        <taxon>Castor</taxon>
    </lineage>
</organism>
<dbReference type="PANTHER" id="PTHR21557">
    <property type="entry name" value="CORDON-BLEU"/>
    <property type="match status" value="1"/>
</dbReference>
<dbReference type="Ensembl" id="ENSCCNT00000021234.1">
    <property type="protein sequence ID" value="ENSCCNP00000016291.1"/>
    <property type="gene ID" value="ENSCCNG00000016603.1"/>
</dbReference>
<dbReference type="GO" id="GO:0003785">
    <property type="term" value="F:actin monomer binding"/>
    <property type="evidence" value="ECO:0007669"/>
    <property type="project" value="InterPro"/>
</dbReference>
<proteinExistence type="predicted"/>
<protein>
    <submittedName>
        <fullName evidence="2">Uncharacterized protein</fullName>
    </submittedName>
</protein>
<sequence length="168" mass="18021">ETSPPPIAPKPVPLPAGQVAALNLKTLKTFGAPRPYSSSPSPFALAVVKRSQSFSKASSEGASPRSPVDTEEVKTCSVNKPEDIPQLDVIDKKNNSAHSDQNSQMPTTADCPPFTLMRQSSLTFQSSDPEKIRQSLLTAIRSGEAAAKLKRVSFLYQMGSSGFIFEVV</sequence>
<feature type="region of interest" description="Disordered" evidence="1">
    <location>
        <begin position="54"/>
        <end position="88"/>
    </location>
</feature>
<evidence type="ECO:0000313" key="2">
    <source>
        <dbReference type="Ensembl" id="ENSCCNP00000016291.1"/>
    </source>
</evidence>
<dbReference type="InterPro" id="IPR039895">
    <property type="entry name" value="COBL-like"/>
</dbReference>
<accession>A0A8C0WRZ8</accession>
<dbReference type="AlphaFoldDB" id="A0A8C0WRZ8"/>
<evidence type="ECO:0000256" key="1">
    <source>
        <dbReference type="SAM" id="MobiDB-lite"/>
    </source>
</evidence>